<proteinExistence type="predicted"/>
<dbReference type="Gene3D" id="3.40.1350.10">
    <property type="match status" value="1"/>
</dbReference>
<evidence type="ECO:0000313" key="2">
    <source>
        <dbReference type="Proteomes" id="UP000422993"/>
    </source>
</evidence>
<evidence type="ECO:0000313" key="1">
    <source>
        <dbReference type="EMBL" id="QGJ90433.1"/>
    </source>
</evidence>
<reference evidence="1 2" key="1">
    <citation type="submission" date="2019-10" db="EMBL/GenBank/DDBJ databases">
        <authorList>
            <person name="Divens A.M."/>
            <person name="Garlena R.A."/>
            <person name="Russell D.A."/>
            <person name="Pope W.H."/>
            <person name="Jacobs-Sera D."/>
            <person name="Hatfull G.F."/>
        </authorList>
    </citation>
    <scope>NUCLEOTIDE SEQUENCE [LARGE SCALE GENOMIC DNA]</scope>
</reference>
<sequence>MLTFYFLIWEAAVRESTYQAGLIRKLRKLYPDAIIMKNDSSYIQGIPDLTILQGDRWATLEVKARRPVSEQAFEPNQEWFIEKMNDMSFSACIYPENEKDVLSGLQQALTS</sequence>
<accession>A0A649VFA0</accession>
<dbReference type="EMBL" id="MN585996">
    <property type="protein sequence ID" value="QGJ90433.1"/>
    <property type="molecule type" value="Genomic_DNA"/>
</dbReference>
<dbReference type="Proteomes" id="UP000422993">
    <property type="component" value="Segment"/>
</dbReference>
<dbReference type="KEGG" id="vg:55624639"/>
<name>A0A649VFA0_9CAUD</name>
<protein>
    <submittedName>
        <fullName evidence="1">Nuclease</fullName>
    </submittedName>
</protein>
<gene>
    <name evidence="1" type="primary">88</name>
    <name evidence="1" type="ORF">PBI_CROCHETER_88</name>
</gene>
<dbReference type="InterPro" id="IPR011856">
    <property type="entry name" value="tRNA_endonuc-like_dom_sf"/>
</dbReference>
<dbReference type="GO" id="GO:0003676">
    <property type="term" value="F:nucleic acid binding"/>
    <property type="evidence" value="ECO:0007669"/>
    <property type="project" value="InterPro"/>
</dbReference>
<organism evidence="1 2">
    <name type="scientific">Gordonia phage Crocheter</name>
    <dbReference type="NCBI Taxonomy" id="2656532"/>
    <lineage>
        <taxon>Viruses</taxon>
        <taxon>Duplodnaviria</taxon>
        <taxon>Heunggongvirae</taxon>
        <taxon>Uroviricota</taxon>
        <taxon>Caudoviricetes</taxon>
        <taxon>Deejayvirinae</taxon>
        <taxon>Kenoshavirus</taxon>
        <taxon>Kenoshavirus crocheter</taxon>
    </lineage>
</organism>
<dbReference type="RefSeq" id="YP_009853951.1">
    <property type="nucleotide sequence ID" value="NC_048825.1"/>
</dbReference>
<dbReference type="GeneID" id="55624639"/>
<keyword evidence="2" id="KW-1185">Reference proteome</keyword>